<dbReference type="Proteomes" id="UP000199370">
    <property type="component" value="Unassembled WGS sequence"/>
</dbReference>
<organism evidence="4 5">
    <name type="scientific">Haloarchaeobius iranensis</name>
    <dbReference type="NCBI Taxonomy" id="996166"/>
    <lineage>
        <taxon>Archaea</taxon>
        <taxon>Methanobacteriati</taxon>
        <taxon>Methanobacteriota</taxon>
        <taxon>Stenosarchaea group</taxon>
        <taxon>Halobacteria</taxon>
        <taxon>Halobacteriales</taxon>
        <taxon>Halorubellaceae</taxon>
        <taxon>Haloarchaeobius</taxon>
    </lineage>
</organism>
<dbReference type="EMBL" id="FNIA01000004">
    <property type="protein sequence ID" value="SDM56891.1"/>
    <property type="molecule type" value="Genomic_DNA"/>
</dbReference>
<dbReference type="STRING" id="996166.SAMN05192554_10423"/>
<feature type="transmembrane region" description="Helical" evidence="3">
    <location>
        <begin position="66"/>
        <end position="88"/>
    </location>
</feature>
<accession>A0A1G9UAD1</accession>
<proteinExistence type="predicted"/>
<name>A0A1G9UAD1_9EURY</name>
<keyword evidence="3" id="KW-1133">Transmembrane helix</keyword>
<gene>
    <name evidence="4" type="ORF">SAMN05192554_10423</name>
</gene>
<protein>
    <submittedName>
        <fullName evidence="4">Uncharacterized protein</fullName>
    </submittedName>
</protein>
<feature type="coiled-coil region" evidence="1">
    <location>
        <begin position="359"/>
        <end position="386"/>
    </location>
</feature>
<dbReference type="AlphaFoldDB" id="A0A1G9UAD1"/>
<keyword evidence="1" id="KW-0175">Coiled coil</keyword>
<evidence type="ECO:0000313" key="4">
    <source>
        <dbReference type="EMBL" id="SDM56891.1"/>
    </source>
</evidence>
<dbReference type="OrthoDB" id="177668at2157"/>
<reference evidence="4 5" key="1">
    <citation type="submission" date="2016-10" db="EMBL/GenBank/DDBJ databases">
        <authorList>
            <person name="de Groot N.N."/>
        </authorList>
    </citation>
    <scope>NUCLEOTIDE SEQUENCE [LARGE SCALE GENOMIC DNA]</scope>
    <source>
        <strain evidence="5">EB21,IBRC-M 10013,KCTC 4048</strain>
    </source>
</reference>
<evidence type="ECO:0000256" key="3">
    <source>
        <dbReference type="SAM" id="Phobius"/>
    </source>
</evidence>
<evidence type="ECO:0000256" key="1">
    <source>
        <dbReference type="SAM" id="Coils"/>
    </source>
</evidence>
<dbReference type="RefSeq" id="WP_089731804.1">
    <property type="nucleotide sequence ID" value="NZ_FNIA01000004.1"/>
</dbReference>
<feature type="transmembrane region" description="Helical" evidence="3">
    <location>
        <begin position="12"/>
        <end position="31"/>
    </location>
</feature>
<sequence>MQDGQLLPFAGWGLAGLPVVGTFLQAAFALAGVEARTLPVVGGVVDAFISLQVFKEAAIQFKASTAVVLVLFVLIAAAWVGQGVAMGLLRNRDVTFACAGLVSVLFLVLFFGVYSSLFGSGIGVAQLALFFAVPFVASAGALGGAWLRDWTVDLESAAAEDLAEAADLVDRKRETFESEYRRTMGDETLDALADLAPNAVSEARAAVDREREAYDELASKVESVRSSVTDASEGRRRAAELLDSAKRRDPEGAVDRVQADLADGVDAAVERGDVDLTVRSRYGRTYEVVNLRSTFREVRLPPSNEPTHVGEVDRTVRRLLDRDDVDLATVADVLDEIRVHQERIERHVADTEESFDEAHDAAEGDVERARDELERLEGAVRERVESKLVEGHDPGVDSVHSVETQLREAREALHDCRFDEAERLVEDARRTADGLLTTVQFFGSLAGALDHGQDRVSLPGEVDPEFARDLAPAFESEYGVEYRVADGHISVSNRGDPASVESTRDRDRSTGRSSSAAGSASGGREEYVDPEEVVDEVLLLFDELSAVAEAGSDTVHLETGDLPDYAVQSEALAAIERFSSRQNDLVESFDVPAGAPPGIVDVRFTDRTDAPDALDTLYDRFKEQYV</sequence>
<feature type="transmembrane region" description="Helical" evidence="3">
    <location>
        <begin position="127"/>
        <end position="147"/>
    </location>
</feature>
<feature type="region of interest" description="Disordered" evidence="2">
    <location>
        <begin position="490"/>
        <end position="529"/>
    </location>
</feature>
<evidence type="ECO:0000313" key="5">
    <source>
        <dbReference type="Proteomes" id="UP000199370"/>
    </source>
</evidence>
<keyword evidence="5" id="KW-1185">Reference proteome</keyword>
<keyword evidence="3" id="KW-0472">Membrane</keyword>
<feature type="transmembrane region" description="Helical" evidence="3">
    <location>
        <begin position="94"/>
        <end position="115"/>
    </location>
</feature>
<evidence type="ECO:0000256" key="2">
    <source>
        <dbReference type="SAM" id="MobiDB-lite"/>
    </source>
</evidence>
<keyword evidence="3" id="KW-0812">Transmembrane</keyword>